<dbReference type="PhylomeDB" id="A0A022R7V7"/>
<evidence type="ECO:0000256" key="1">
    <source>
        <dbReference type="PROSITE-ProRule" id="PRU00024"/>
    </source>
</evidence>
<dbReference type="SUPFAM" id="SSF57845">
    <property type="entry name" value="B-box zinc-binding domain"/>
    <property type="match status" value="1"/>
</dbReference>
<evidence type="ECO:0000313" key="5">
    <source>
        <dbReference type="Proteomes" id="UP000030748"/>
    </source>
</evidence>
<keyword evidence="1" id="KW-0862">Zinc</keyword>
<accession>A0A022R7V7</accession>
<keyword evidence="1" id="KW-0479">Metal-binding</keyword>
<dbReference type="GO" id="GO:0008270">
    <property type="term" value="F:zinc ion binding"/>
    <property type="evidence" value="ECO:0007669"/>
    <property type="project" value="UniProtKB-KW"/>
</dbReference>
<evidence type="ECO:0000259" key="3">
    <source>
        <dbReference type="PROSITE" id="PS50119"/>
    </source>
</evidence>
<evidence type="ECO:0000256" key="2">
    <source>
        <dbReference type="SAM" id="MobiDB-lite"/>
    </source>
</evidence>
<name>A0A022R7V7_ERYGU</name>
<dbReference type="Gene3D" id="3.30.160.60">
    <property type="entry name" value="Classic Zinc Finger"/>
    <property type="match status" value="1"/>
</dbReference>
<dbReference type="AlphaFoldDB" id="A0A022R7V7"/>
<dbReference type="Pfam" id="PF04640">
    <property type="entry name" value="PLATZ"/>
    <property type="match status" value="1"/>
</dbReference>
<dbReference type="InterPro" id="IPR006734">
    <property type="entry name" value="PLATZ"/>
</dbReference>
<keyword evidence="1" id="KW-0863">Zinc-finger</keyword>
<dbReference type="PROSITE" id="PS50119">
    <property type="entry name" value="ZF_BBOX"/>
    <property type="match status" value="1"/>
</dbReference>
<proteinExistence type="predicted"/>
<dbReference type="CDD" id="cd19756">
    <property type="entry name" value="Bbox2"/>
    <property type="match status" value="1"/>
</dbReference>
<sequence length="204" mass="22744">MNNPQDEVMEQVEENVQFPEWVSSFLAETFFEKCGNHGGNQKNEVNRYCISCNETSCRYCVASGHHKDHYVLTIYRHVYQNVVPLTPMEAHINCDGIQPYKCNKKWVISLTPLPHNGSGSLMEGGGACLVCKRKLTDSSSYQFCSIACKVSASRGEVEVPEAGEGSSAMQEDDEEPGNGQGRRRRRSRKGVPHRAPFSSNTPIV</sequence>
<dbReference type="PANTHER" id="PTHR31065:SF9">
    <property type="entry name" value="TRANSCRIPTION FACTOR FAMILY PROTEIN, PUTATIVE-RELATED"/>
    <property type="match status" value="1"/>
</dbReference>
<evidence type="ECO:0000313" key="4">
    <source>
        <dbReference type="EMBL" id="EYU35818.1"/>
    </source>
</evidence>
<organism evidence="4 5">
    <name type="scientific">Erythranthe guttata</name>
    <name type="common">Yellow monkey flower</name>
    <name type="synonym">Mimulus guttatus</name>
    <dbReference type="NCBI Taxonomy" id="4155"/>
    <lineage>
        <taxon>Eukaryota</taxon>
        <taxon>Viridiplantae</taxon>
        <taxon>Streptophyta</taxon>
        <taxon>Embryophyta</taxon>
        <taxon>Tracheophyta</taxon>
        <taxon>Spermatophyta</taxon>
        <taxon>Magnoliopsida</taxon>
        <taxon>eudicotyledons</taxon>
        <taxon>Gunneridae</taxon>
        <taxon>Pentapetalae</taxon>
        <taxon>asterids</taxon>
        <taxon>lamiids</taxon>
        <taxon>Lamiales</taxon>
        <taxon>Phrymaceae</taxon>
        <taxon>Erythranthe</taxon>
    </lineage>
</organism>
<keyword evidence="5" id="KW-1185">Reference proteome</keyword>
<dbReference type="eggNOG" id="ENOG502RYC6">
    <property type="taxonomic scope" value="Eukaryota"/>
</dbReference>
<feature type="domain" description="B box-type" evidence="3">
    <location>
        <begin position="34"/>
        <end position="74"/>
    </location>
</feature>
<protein>
    <recommendedName>
        <fullName evidence="3">B box-type domain-containing protein</fullName>
    </recommendedName>
</protein>
<dbReference type="PANTHER" id="PTHR31065">
    <property type="entry name" value="PLATZ TRANSCRIPTION FACTOR FAMILY PROTEIN"/>
    <property type="match status" value="1"/>
</dbReference>
<dbReference type="Proteomes" id="UP000030748">
    <property type="component" value="Unassembled WGS sequence"/>
</dbReference>
<reference evidence="4 5" key="1">
    <citation type="journal article" date="2013" name="Proc. Natl. Acad. Sci. U.S.A.">
        <title>Fine-scale variation in meiotic recombination in Mimulus inferred from population shotgun sequencing.</title>
        <authorList>
            <person name="Hellsten U."/>
            <person name="Wright K.M."/>
            <person name="Jenkins J."/>
            <person name="Shu S."/>
            <person name="Yuan Y."/>
            <person name="Wessler S.R."/>
            <person name="Schmutz J."/>
            <person name="Willis J.H."/>
            <person name="Rokhsar D.S."/>
        </authorList>
    </citation>
    <scope>NUCLEOTIDE SEQUENCE [LARGE SCALE GENOMIC DNA]</scope>
    <source>
        <strain evidence="5">cv. DUN x IM62</strain>
    </source>
</reference>
<dbReference type="InterPro" id="IPR000315">
    <property type="entry name" value="Znf_B-box"/>
</dbReference>
<feature type="region of interest" description="Disordered" evidence="2">
    <location>
        <begin position="159"/>
        <end position="204"/>
    </location>
</feature>
<feature type="compositionally biased region" description="Basic residues" evidence="2">
    <location>
        <begin position="181"/>
        <end position="192"/>
    </location>
</feature>
<gene>
    <name evidence="4" type="ORF">MIMGU_mgv1a013982mg</name>
</gene>
<dbReference type="EMBL" id="KI630593">
    <property type="protein sequence ID" value="EYU35818.1"/>
    <property type="molecule type" value="Genomic_DNA"/>
</dbReference>